<evidence type="ECO:0000256" key="7">
    <source>
        <dbReference type="ARBA" id="ARBA00023002"/>
    </source>
</evidence>
<reference evidence="16" key="1">
    <citation type="journal article" date="2020" name="mSystems">
        <title>Genome- and Community-Level Interaction Insights into Carbon Utilization and Element Cycling Functions of Hydrothermarchaeota in Hydrothermal Sediment.</title>
        <authorList>
            <person name="Zhou Z."/>
            <person name="Liu Y."/>
            <person name="Xu W."/>
            <person name="Pan J."/>
            <person name="Luo Z.H."/>
            <person name="Li M."/>
        </authorList>
    </citation>
    <scope>NUCLEOTIDE SEQUENCE [LARGE SCALE GENOMIC DNA]</scope>
    <source>
        <strain evidence="16">SpSt-1121</strain>
    </source>
</reference>
<dbReference type="SUPFAM" id="SSF48179">
    <property type="entry name" value="6-phosphogluconate dehydrogenase C-terminal domain-like"/>
    <property type="match status" value="1"/>
</dbReference>
<dbReference type="GO" id="GO:0050661">
    <property type="term" value="F:NADP binding"/>
    <property type="evidence" value="ECO:0007669"/>
    <property type="project" value="InterPro"/>
</dbReference>
<feature type="active site" evidence="12">
    <location>
        <position position="111"/>
    </location>
</feature>
<proteinExistence type="inferred from homology"/>
<comment type="catalytic activity">
    <reaction evidence="10">
        <text>(2R)-2,3-dihydroxy-3-methylbutanoate + NADP(+) = (2S)-2-acetolactate + NADPH + H(+)</text>
        <dbReference type="Rhea" id="RHEA:22068"/>
        <dbReference type="ChEBI" id="CHEBI:15378"/>
        <dbReference type="ChEBI" id="CHEBI:49072"/>
        <dbReference type="ChEBI" id="CHEBI:57783"/>
        <dbReference type="ChEBI" id="CHEBI:58349"/>
        <dbReference type="ChEBI" id="CHEBI:58476"/>
        <dbReference type="EC" id="1.1.1.383"/>
    </reaction>
</comment>
<feature type="binding site" evidence="12">
    <location>
        <position position="137"/>
    </location>
    <ligand>
        <name>NADP(+)</name>
        <dbReference type="ChEBI" id="CHEBI:58349"/>
    </ligand>
</feature>
<comment type="caution">
    <text evidence="12">Lacks conserved residue(s) required for the propagation of feature annotation.</text>
</comment>
<evidence type="ECO:0000256" key="5">
    <source>
        <dbReference type="ARBA" id="ARBA00022723"/>
    </source>
</evidence>
<dbReference type="NCBIfam" id="TIGR00465">
    <property type="entry name" value="ilvC"/>
    <property type="match status" value="1"/>
</dbReference>
<comment type="catalytic activity">
    <reaction evidence="12">
        <text>(2R)-2,3-dihydroxy-3-methylbutanoate + NADP(+) = (2S)-2-acetolactate + NADPH + H(+)</text>
        <dbReference type="Rhea" id="RHEA:22068"/>
        <dbReference type="ChEBI" id="CHEBI:15378"/>
        <dbReference type="ChEBI" id="CHEBI:49072"/>
        <dbReference type="ChEBI" id="CHEBI:57783"/>
        <dbReference type="ChEBI" id="CHEBI:58349"/>
        <dbReference type="ChEBI" id="CHEBI:58476"/>
        <dbReference type="EC" id="1.1.1.86"/>
    </reaction>
</comment>
<dbReference type="InterPro" id="IPR008927">
    <property type="entry name" value="6-PGluconate_DH-like_C_sf"/>
</dbReference>
<evidence type="ECO:0000256" key="11">
    <source>
        <dbReference type="ARBA" id="ARBA00055021"/>
    </source>
</evidence>
<feature type="binding site" evidence="12 13">
    <location>
        <position position="198"/>
    </location>
    <ligand>
        <name>Mg(2+)</name>
        <dbReference type="ChEBI" id="CHEBI:18420"/>
        <label>1</label>
    </ligand>
</feature>
<feature type="binding site" evidence="12 13">
    <location>
        <position position="194"/>
    </location>
    <ligand>
        <name>Mg(2+)</name>
        <dbReference type="ChEBI" id="CHEBI:18420"/>
        <label>1</label>
    </ligand>
</feature>
<dbReference type="SUPFAM" id="SSF51735">
    <property type="entry name" value="NAD(P)-binding Rossmann-fold domains"/>
    <property type="match status" value="1"/>
</dbReference>
<sequence>MKNMAKIYKNEDISLDPIRSKAIAILGYGSQGRAWALNLRDSGLKVIVGLERQGESWKKALADGFNPLYTKEAVAKADIIVFLVPDMVQRSLWLNSVKPYMKQGADMVFAHGFNIHYKVIEPPPDSDVYMIAPKAPGPMVRRAFLAGGGVPALVAVYQNFSGEALKKALAISKGLGCSRAGVIETTFKEETETDLFGEQVILVGGVMELIKTSFETLVEEGYQPEVAYFEVLNELKLIVDLIYEGGLVGMLRAVSDTAKYGGLTVGKYIIDKSIKDKMKIVLERIRNGEFAREWIAEYEKGMPTVINGINNLENSLLENVGKRLRELMAKGLKQKD</sequence>
<evidence type="ECO:0000256" key="2">
    <source>
        <dbReference type="ARBA" id="ARBA00004885"/>
    </source>
</evidence>
<gene>
    <name evidence="12 16" type="primary">ilvC</name>
    <name evidence="16" type="ORF">ENM84_06105</name>
</gene>
<evidence type="ECO:0000256" key="1">
    <source>
        <dbReference type="ARBA" id="ARBA00004864"/>
    </source>
</evidence>
<evidence type="ECO:0000256" key="6">
    <source>
        <dbReference type="ARBA" id="ARBA00022842"/>
    </source>
</evidence>
<evidence type="ECO:0000256" key="13">
    <source>
        <dbReference type="PROSITE-ProRule" id="PRU01198"/>
    </source>
</evidence>
<evidence type="ECO:0000259" key="15">
    <source>
        <dbReference type="PROSITE" id="PS51851"/>
    </source>
</evidence>
<dbReference type="GO" id="GO:0000287">
    <property type="term" value="F:magnesium ion binding"/>
    <property type="evidence" value="ECO:0007669"/>
    <property type="project" value="UniProtKB-UniRule"/>
</dbReference>
<dbReference type="Pfam" id="PF07991">
    <property type="entry name" value="KARI_N"/>
    <property type="match status" value="1"/>
</dbReference>
<feature type="binding site" evidence="12 13">
    <location>
        <position position="194"/>
    </location>
    <ligand>
        <name>Mg(2+)</name>
        <dbReference type="ChEBI" id="CHEBI:18420"/>
        <label>2</label>
    </ligand>
</feature>
<name>A0A7C5XI53_9CREN</name>
<feature type="binding site" evidence="12 13">
    <location>
        <position position="230"/>
    </location>
    <ligand>
        <name>Mg(2+)</name>
        <dbReference type="ChEBI" id="CHEBI:18420"/>
        <label>2</label>
    </ligand>
</feature>
<feature type="binding site" evidence="12">
    <location>
        <begin position="28"/>
        <end position="31"/>
    </location>
    <ligand>
        <name>NADP(+)</name>
        <dbReference type="ChEBI" id="CHEBI:58349"/>
    </ligand>
</feature>
<comment type="function">
    <text evidence="12">Involved in the biosynthesis of branched-chain amino acids (BCAA). Catalyzes an alkyl-migration followed by a ketol-acid reduction of (S)-2-acetolactate (S2AL) to yield (R)-2,3-dihydroxy-isovalerate. In the isomerase reaction, S2AL is rearranged via a Mg-dependent methyl migration to produce 3-hydroxy-3-methyl-2-ketobutyrate (HMKB). In the reductase reaction, this 2-ketoacid undergoes a metal-dependent reduction by NADPH to yield (R)-2,3-dihydroxy-isovalerate.</text>
</comment>
<keyword evidence="12" id="KW-0521">NADP</keyword>
<dbReference type="Gene3D" id="3.40.50.720">
    <property type="entry name" value="NAD(P)-binding Rossmann-like Domain"/>
    <property type="match status" value="1"/>
</dbReference>
<dbReference type="UniPathway" id="UPA00049">
    <property type="reaction ID" value="UER00060"/>
</dbReference>
<dbReference type="HAMAP" id="MF_00435">
    <property type="entry name" value="IlvC"/>
    <property type="match status" value="1"/>
</dbReference>
<feature type="binding site" evidence="12 13">
    <location>
        <position position="234"/>
    </location>
    <ligand>
        <name>Mg(2+)</name>
        <dbReference type="ChEBI" id="CHEBI:18420"/>
        <label>2</label>
    </ligand>
</feature>
<evidence type="ECO:0000256" key="8">
    <source>
        <dbReference type="ARBA" id="ARBA00023304"/>
    </source>
</evidence>
<feature type="binding site" evidence="12 13">
    <location>
        <position position="255"/>
    </location>
    <ligand>
        <name>substrate</name>
    </ligand>
</feature>
<evidence type="ECO:0000256" key="4">
    <source>
        <dbReference type="ARBA" id="ARBA00022605"/>
    </source>
</evidence>
<dbReference type="AlphaFoldDB" id="A0A7C5XI53"/>
<dbReference type="InterPro" id="IPR036291">
    <property type="entry name" value="NAD(P)-bd_dom_sf"/>
</dbReference>
<dbReference type="InterPro" id="IPR000506">
    <property type="entry name" value="KARI_C"/>
</dbReference>
<keyword evidence="5 12" id="KW-0479">Metal-binding</keyword>
<dbReference type="PIRSF" id="PIRSF000116">
    <property type="entry name" value="IlvC_gammaproteo"/>
    <property type="match status" value="1"/>
</dbReference>
<dbReference type="Pfam" id="PF01450">
    <property type="entry name" value="KARI_C"/>
    <property type="match status" value="1"/>
</dbReference>
<protein>
    <recommendedName>
        <fullName evidence="12">Ketol-acid reductoisomerase (NADP(+))</fullName>
        <shortName evidence="12">KARI</shortName>
        <ecNumber evidence="12">1.1.1.86</ecNumber>
    </recommendedName>
    <alternativeName>
        <fullName evidence="12">Acetohydroxy-acid isomeroreductase</fullName>
        <shortName evidence="12">AHIR</shortName>
    </alternativeName>
    <alternativeName>
        <fullName evidence="12">Alpha-keto-beta-hydroxylacyl reductoisomerase</fullName>
    </alternativeName>
</protein>
<dbReference type="InterPro" id="IPR014359">
    <property type="entry name" value="KARI_prok"/>
</dbReference>
<keyword evidence="6 12" id="KW-0460">Magnesium</keyword>
<dbReference type="InterPro" id="IPR013023">
    <property type="entry name" value="KARI"/>
</dbReference>
<keyword evidence="4 12" id="KW-0028">Amino-acid biosynthesis</keyword>
<evidence type="ECO:0000256" key="3">
    <source>
        <dbReference type="ARBA" id="ARBA00010318"/>
    </source>
</evidence>
<dbReference type="EMBL" id="DRZI01000262">
    <property type="protein sequence ID" value="HHP82221.1"/>
    <property type="molecule type" value="Genomic_DNA"/>
</dbReference>
<dbReference type="Gene3D" id="6.10.240.10">
    <property type="match status" value="1"/>
</dbReference>
<comment type="pathway">
    <text evidence="2 12">Amino-acid biosynthesis; L-isoleucine biosynthesis; L-isoleucine from 2-oxobutanoate: step 2/4.</text>
</comment>
<dbReference type="GO" id="GO:0004455">
    <property type="term" value="F:ketol-acid reductoisomerase activity"/>
    <property type="evidence" value="ECO:0007669"/>
    <property type="project" value="UniProtKB-UniRule"/>
</dbReference>
<dbReference type="PROSITE" id="PS51850">
    <property type="entry name" value="KARI_N"/>
    <property type="match status" value="1"/>
</dbReference>
<evidence type="ECO:0000256" key="10">
    <source>
        <dbReference type="ARBA" id="ARBA00052344"/>
    </source>
</evidence>
<dbReference type="InterPro" id="IPR013116">
    <property type="entry name" value="KARI_N"/>
</dbReference>
<comment type="pathway">
    <text evidence="1 12">Amino-acid biosynthesis; L-valine biosynthesis; L-valine from pyruvate: step 2/4.</text>
</comment>
<dbReference type="GO" id="GO:0009099">
    <property type="term" value="P:L-valine biosynthetic process"/>
    <property type="evidence" value="ECO:0007669"/>
    <property type="project" value="UniProtKB-UniRule"/>
</dbReference>
<dbReference type="PROSITE" id="PS51851">
    <property type="entry name" value="KARI_C"/>
    <property type="match status" value="1"/>
</dbReference>
<evidence type="ECO:0000256" key="9">
    <source>
        <dbReference type="ARBA" id="ARBA00050504"/>
    </source>
</evidence>
<dbReference type="UniPathway" id="UPA00047">
    <property type="reaction ID" value="UER00056"/>
</dbReference>
<comment type="function">
    <text evidence="11">Involved in the biosynthesis of branched-chain amino acids (BCAA). Catalyzes an alkyl-migration followed by a ketol-acid reduction of (S)-2-acetolactate (S2AL) to yield (R)-2,3-dihydroxy-isovalerate. In the isomerase reaction, S2AL is rearranged via a Mg-dependent methyl migration to produce 3-hydroxy-3-methyl-2-ketobutyrate (HMKB). In the reductase reaction, this 2-ketoacid undergoes a metal-dependent reduction by NADPH or NADH to yield (R)-2,3-dihydroxy-isovalerate.</text>
</comment>
<keyword evidence="8 12" id="KW-0100">Branched-chain amino acid biosynthesis</keyword>
<comment type="similarity">
    <text evidence="3 12 13">Belongs to the ketol-acid reductoisomerase family.</text>
</comment>
<keyword evidence="7 12" id="KW-0560">Oxidoreductase</keyword>
<organism evidence="16">
    <name type="scientific">Ignisphaera aggregans</name>
    <dbReference type="NCBI Taxonomy" id="334771"/>
    <lineage>
        <taxon>Archaea</taxon>
        <taxon>Thermoproteota</taxon>
        <taxon>Thermoprotei</taxon>
        <taxon>Desulfurococcales</taxon>
        <taxon>Desulfurococcaceae</taxon>
        <taxon>Ignisphaera</taxon>
    </lineage>
</organism>
<evidence type="ECO:0000313" key="16">
    <source>
        <dbReference type="EMBL" id="HHP82221.1"/>
    </source>
</evidence>
<comment type="catalytic activity">
    <reaction evidence="9">
        <text>(2R)-2,3-dihydroxy-3-methylbutanoate + NAD(+) = (2S)-2-acetolactate + NADH + H(+)</text>
        <dbReference type="Rhea" id="RHEA:30627"/>
        <dbReference type="ChEBI" id="CHEBI:15378"/>
        <dbReference type="ChEBI" id="CHEBI:49072"/>
        <dbReference type="ChEBI" id="CHEBI:57540"/>
        <dbReference type="ChEBI" id="CHEBI:57945"/>
        <dbReference type="ChEBI" id="CHEBI:58476"/>
        <dbReference type="EC" id="1.1.1.383"/>
    </reaction>
</comment>
<dbReference type="PANTHER" id="PTHR21371">
    <property type="entry name" value="KETOL-ACID REDUCTOISOMERASE, MITOCHONDRIAL"/>
    <property type="match status" value="1"/>
</dbReference>
<feature type="domain" description="KARI C-terminal knotted" evidence="15">
    <location>
        <begin position="186"/>
        <end position="331"/>
    </location>
</feature>
<comment type="caution">
    <text evidence="16">The sequence shown here is derived from an EMBL/GenBank/DDBJ whole genome shotgun (WGS) entry which is preliminary data.</text>
</comment>
<evidence type="ECO:0000259" key="14">
    <source>
        <dbReference type="PROSITE" id="PS51850"/>
    </source>
</evidence>
<feature type="binding site" evidence="12">
    <location>
        <position position="56"/>
    </location>
    <ligand>
        <name>NADP(+)</name>
        <dbReference type="ChEBI" id="CHEBI:58349"/>
    </ligand>
</feature>
<accession>A0A7C5XI53</accession>
<dbReference type="GO" id="GO:0009097">
    <property type="term" value="P:isoleucine biosynthetic process"/>
    <property type="evidence" value="ECO:0007669"/>
    <property type="project" value="UniProtKB-UniRule"/>
</dbReference>
<dbReference type="FunFam" id="3.40.50.720:FF:000023">
    <property type="entry name" value="Ketol-acid reductoisomerase (NADP(+))"/>
    <property type="match status" value="1"/>
</dbReference>
<evidence type="ECO:0000256" key="12">
    <source>
        <dbReference type="HAMAP-Rule" id="MF_00435"/>
    </source>
</evidence>
<comment type="catalytic activity">
    <reaction evidence="12">
        <text>(2R,3R)-2,3-dihydroxy-3-methylpentanoate + NADP(+) = (S)-2-ethyl-2-hydroxy-3-oxobutanoate + NADPH + H(+)</text>
        <dbReference type="Rhea" id="RHEA:13493"/>
        <dbReference type="ChEBI" id="CHEBI:15378"/>
        <dbReference type="ChEBI" id="CHEBI:49256"/>
        <dbReference type="ChEBI" id="CHEBI:49258"/>
        <dbReference type="ChEBI" id="CHEBI:57783"/>
        <dbReference type="ChEBI" id="CHEBI:58349"/>
        <dbReference type="EC" id="1.1.1.86"/>
    </reaction>
</comment>
<dbReference type="EC" id="1.1.1.86" evidence="12"/>
<keyword evidence="16" id="KW-0413">Isomerase</keyword>
<dbReference type="GO" id="GO:0016853">
    <property type="term" value="F:isomerase activity"/>
    <property type="evidence" value="ECO:0007669"/>
    <property type="project" value="UniProtKB-KW"/>
</dbReference>
<dbReference type="NCBIfam" id="NF004017">
    <property type="entry name" value="PRK05479.1"/>
    <property type="match status" value="1"/>
</dbReference>
<dbReference type="PANTHER" id="PTHR21371:SF1">
    <property type="entry name" value="KETOL-ACID REDUCTOISOMERASE, MITOCHONDRIAL"/>
    <property type="match status" value="1"/>
</dbReference>
<comment type="cofactor">
    <cofactor evidence="12">
        <name>Mg(2+)</name>
        <dbReference type="ChEBI" id="CHEBI:18420"/>
    </cofactor>
    <text evidence="12">Binds 2 magnesium ions per subunit.</text>
</comment>
<feature type="domain" description="KARI N-terminal Rossmann" evidence="14">
    <location>
        <begin position="5"/>
        <end position="185"/>
    </location>
</feature>